<dbReference type="InterPro" id="IPR010432">
    <property type="entry name" value="RDD"/>
</dbReference>
<protein>
    <recommendedName>
        <fullName evidence="7">RDD domain-containing protein</fullName>
    </recommendedName>
</protein>
<comment type="caution">
    <text evidence="8">The sequence shown here is derived from an EMBL/GenBank/DDBJ whole genome shotgun (WGS) entry which is preliminary data.</text>
</comment>
<evidence type="ECO:0000256" key="6">
    <source>
        <dbReference type="SAM" id="Phobius"/>
    </source>
</evidence>
<sequence>MQNDPFIKAEEQQETSLVFKGFGPRLGAYLLDVLFLIVPAAMVDFYNLAYPRSFWLYLLICIITMAYKPILEGLYGATWGKMILYIKVVDYDGGKINAAQAILRSVFTISKNLILLPVYYFIFNDSYLLSMESYFDFSTEMVARYPMINIISGISVLITFVELIALLMDQPYWRAIHDRIAKTYVVES</sequence>
<accession>A0A2S9WR59</accession>
<dbReference type="EMBL" id="MQUC01000003">
    <property type="protein sequence ID" value="PRP65974.1"/>
    <property type="molecule type" value="Genomic_DNA"/>
</dbReference>
<dbReference type="AlphaFoldDB" id="A0A2S9WR59"/>
<feature type="domain" description="RDD" evidence="7">
    <location>
        <begin position="21"/>
        <end position="182"/>
    </location>
</feature>
<feature type="transmembrane region" description="Helical" evidence="6">
    <location>
        <begin position="54"/>
        <end position="80"/>
    </location>
</feature>
<evidence type="ECO:0000259" key="7">
    <source>
        <dbReference type="Pfam" id="PF06271"/>
    </source>
</evidence>
<gene>
    <name evidence="8" type="ORF">BST86_02160</name>
</gene>
<dbReference type="GO" id="GO:0005886">
    <property type="term" value="C:plasma membrane"/>
    <property type="evidence" value="ECO:0007669"/>
    <property type="project" value="UniProtKB-SubCell"/>
</dbReference>
<evidence type="ECO:0000256" key="3">
    <source>
        <dbReference type="ARBA" id="ARBA00022692"/>
    </source>
</evidence>
<evidence type="ECO:0000313" key="9">
    <source>
        <dbReference type="Proteomes" id="UP000239532"/>
    </source>
</evidence>
<keyword evidence="5 6" id="KW-0472">Membrane</keyword>
<evidence type="ECO:0000256" key="5">
    <source>
        <dbReference type="ARBA" id="ARBA00023136"/>
    </source>
</evidence>
<keyword evidence="9" id="KW-1185">Reference proteome</keyword>
<evidence type="ECO:0000313" key="8">
    <source>
        <dbReference type="EMBL" id="PRP65974.1"/>
    </source>
</evidence>
<reference evidence="8 9" key="1">
    <citation type="submission" date="2016-11" db="EMBL/GenBank/DDBJ databases">
        <title>Trade-off between light-utilization and light-protection in marine flavobacteria.</title>
        <authorList>
            <person name="Kumagai Y."/>
        </authorList>
    </citation>
    <scope>NUCLEOTIDE SEQUENCE [LARGE SCALE GENOMIC DNA]</scope>
    <source>
        <strain evidence="8 9">JCM 17109</strain>
    </source>
</reference>
<dbReference type="Pfam" id="PF06271">
    <property type="entry name" value="RDD"/>
    <property type="match status" value="1"/>
</dbReference>
<keyword evidence="3 6" id="KW-0812">Transmembrane</keyword>
<evidence type="ECO:0000256" key="1">
    <source>
        <dbReference type="ARBA" id="ARBA00004651"/>
    </source>
</evidence>
<name>A0A2S9WR59_9FLAO</name>
<proteinExistence type="predicted"/>
<dbReference type="PANTHER" id="PTHR36115">
    <property type="entry name" value="PROLINE-RICH ANTIGEN HOMOLOG-RELATED"/>
    <property type="match status" value="1"/>
</dbReference>
<dbReference type="RefSeq" id="WP_172443300.1">
    <property type="nucleotide sequence ID" value="NZ_MQUC01000003.1"/>
</dbReference>
<feature type="transmembrane region" description="Helical" evidence="6">
    <location>
        <begin position="26"/>
        <end position="48"/>
    </location>
</feature>
<evidence type="ECO:0000256" key="4">
    <source>
        <dbReference type="ARBA" id="ARBA00022989"/>
    </source>
</evidence>
<feature type="transmembrane region" description="Helical" evidence="6">
    <location>
        <begin position="142"/>
        <end position="167"/>
    </location>
</feature>
<feature type="transmembrane region" description="Helical" evidence="6">
    <location>
        <begin position="101"/>
        <end position="122"/>
    </location>
</feature>
<dbReference type="Proteomes" id="UP000239532">
    <property type="component" value="Unassembled WGS sequence"/>
</dbReference>
<keyword evidence="2" id="KW-1003">Cell membrane</keyword>
<evidence type="ECO:0000256" key="2">
    <source>
        <dbReference type="ARBA" id="ARBA00022475"/>
    </source>
</evidence>
<keyword evidence="4 6" id="KW-1133">Transmembrane helix</keyword>
<dbReference type="InterPro" id="IPR051791">
    <property type="entry name" value="Pra-immunoreactive"/>
</dbReference>
<organism evidence="8 9">
    <name type="scientific">Nonlabens agnitus</name>
    <dbReference type="NCBI Taxonomy" id="870484"/>
    <lineage>
        <taxon>Bacteria</taxon>
        <taxon>Pseudomonadati</taxon>
        <taxon>Bacteroidota</taxon>
        <taxon>Flavobacteriia</taxon>
        <taxon>Flavobacteriales</taxon>
        <taxon>Flavobacteriaceae</taxon>
        <taxon>Nonlabens</taxon>
    </lineage>
</organism>
<comment type="subcellular location">
    <subcellularLocation>
        <location evidence="1">Cell membrane</location>
        <topology evidence="1">Multi-pass membrane protein</topology>
    </subcellularLocation>
</comment>